<sequence length="488" mass="56649">MLLSVILIFAFFLRVYRTQDLLGFYYDQGRDALRIWEFIHEGKPFLIGPVTGLEGIFLGPLFYYLLTPFYFIGQGSPVYPAVFLAFLATYANFVVFLLGKKFHSIQTGLIAVLITSFSLYITTSARWLSNPTPILLTSVLLLYSMYKIVLDKDRKWWLGVALFTSISLQFESASAVFYLPIIFIFTLLQRKHLPDKKIITISILIFVLSVMPQVIFNLRHENIILNNFRRLFFESHSFRVDFWTVFQIRMKYFWTVFSSKIFPQGGWYMYLFPLISVIAIIVKVKELIKAKVLPLLLLFLIVPVVGYLAFQGNYGNIYDYYLTGYYLPMILLFSLGLGILWKNLLGKIIVVVFFILFLNQNLPSLKNFLTAGVDGPTHITMGNQLQGVDWILENAKDGKEEFNLDVYVPPVIPHSYDYLFLWQGNKICDQNLCGLVKESQEPIIYTLYEEDPPHPERLKVWMDNINKVSEVIKEQRYGGITVQKRTRI</sequence>
<dbReference type="AlphaFoldDB" id="A0A1F7Y4U2"/>
<dbReference type="GO" id="GO:0005886">
    <property type="term" value="C:plasma membrane"/>
    <property type="evidence" value="ECO:0007669"/>
    <property type="project" value="UniProtKB-SubCell"/>
</dbReference>
<evidence type="ECO:0000256" key="6">
    <source>
        <dbReference type="ARBA" id="ARBA00022989"/>
    </source>
</evidence>
<feature type="transmembrane region" description="Helical" evidence="8">
    <location>
        <begin position="267"/>
        <end position="285"/>
    </location>
</feature>
<accession>A0A1F7Y4U2</accession>
<evidence type="ECO:0000256" key="4">
    <source>
        <dbReference type="ARBA" id="ARBA00022679"/>
    </source>
</evidence>
<proteinExistence type="predicted"/>
<dbReference type="Pfam" id="PF13231">
    <property type="entry name" value="PMT_2"/>
    <property type="match status" value="1"/>
</dbReference>
<protein>
    <recommendedName>
        <fullName evidence="9">Glycosyltransferase RgtA/B/C/D-like domain-containing protein</fullName>
    </recommendedName>
</protein>
<keyword evidence="6 8" id="KW-1133">Transmembrane helix</keyword>
<keyword evidence="7 8" id="KW-0472">Membrane</keyword>
<dbReference type="InterPro" id="IPR038731">
    <property type="entry name" value="RgtA/B/C-like"/>
</dbReference>
<evidence type="ECO:0000313" key="10">
    <source>
        <dbReference type="EMBL" id="OGM21919.1"/>
    </source>
</evidence>
<reference evidence="10 11" key="1">
    <citation type="journal article" date="2016" name="Nat. Commun.">
        <title>Thousands of microbial genomes shed light on interconnected biogeochemical processes in an aquifer system.</title>
        <authorList>
            <person name="Anantharaman K."/>
            <person name="Brown C.T."/>
            <person name="Hug L.A."/>
            <person name="Sharon I."/>
            <person name="Castelle C.J."/>
            <person name="Probst A.J."/>
            <person name="Thomas B.C."/>
            <person name="Singh A."/>
            <person name="Wilkins M.J."/>
            <person name="Karaoz U."/>
            <person name="Brodie E.L."/>
            <person name="Williams K.H."/>
            <person name="Hubbard S.S."/>
            <person name="Banfield J.F."/>
        </authorList>
    </citation>
    <scope>NUCLEOTIDE SEQUENCE [LARGE SCALE GENOMIC DNA]</scope>
</reference>
<evidence type="ECO:0000256" key="5">
    <source>
        <dbReference type="ARBA" id="ARBA00022692"/>
    </source>
</evidence>
<evidence type="ECO:0000256" key="8">
    <source>
        <dbReference type="SAM" id="Phobius"/>
    </source>
</evidence>
<evidence type="ECO:0000313" key="11">
    <source>
        <dbReference type="Proteomes" id="UP000178750"/>
    </source>
</evidence>
<feature type="transmembrane region" description="Helical" evidence="8">
    <location>
        <begin position="46"/>
        <end position="66"/>
    </location>
</feature>
<dbReference type="PANTHER" id="PTHR33908">
    <property type="entry name" value="MANNOSYLTRANSFERASE YKCB-RELATED"/>
    <property type="match status" value="1"/>
</dbReference>
<dbReference type="GO" id="GO:0016763">
    <property type="term" value="F:pentosyltransferase activity"/>
    <property type="evidence" value="ECO:0007669"/>
    <property type="project" value="TreeGrafter"/>
</dbReference>
<comment type="subcellular location">
    <subcellularLocation>
        <location evidence="1">Cell membrane</location>
        <topology evidence="1">Multi-pass membrane protein</topology>
    </subcellularLocation>
</comment>
<feature type="transmembrane region" description="Helical" evidence="8">
    <location>
        <begin position="134"/>
        <end position="150"/>
    </location>
</feature>
<keyword evidence="2" id="KW-1003">Cell membrane</keyword>
<dbReference type="InterPro" id="IPR050297">
    <property type="entry name" value="LipidA_mod_glycosyltrf_83"/>
</dbReference>
<organism evidence="10 11">
    <name type="scientific">Candidatus Woesebacteria bacterium RIFCSPHIGHO2_01_FULL_38_9b</name>
    <dbReference type="NCBI Taxonomy" id="1802493"/>
    <lineage>
        <taxon>Bacteria</taxon>
        <taxon>Candidatus Woeseibacteriota</taxon>
    </lineage>
</organism>
<name>A0A1F7Y4U2_9BACT</name>
<feature type="transmembrane region" description="Helical" evidence="8">
    <location>
        <begin position="156"/>
        <end position="186"/>
    </location>
</feature>
<gene>
    <name evidence="10" type="ORF">A2863_04730</name>
</gene>
<dbReference type="Proteomes" id="UP000178750">
    <property type="component" value="Unassembled WGS sequence"/>
</dbReference>
<evidence type="ECO:0000256" key="2">
    <source>
        <dbReference type="ARBA" id="ARBA00022475"/>
    </source>
</evidence>
<evidence type="ECO:0000256" key="3">
    <source>
        <dbReference type="ARBA" id="ARBA00022676"/>
    </source>
</evidence>
<feature type="domain" description="Glycosyltransferase RgtA/B/C/D-like" evidence="9">
    <location>
        <begin position="60"/>
        <end position="215"/>
    </location>
</feature>
<feature type="transmembrane region" description="Helical" evidence="8">
    <location>
        <begin position="292"/>
        <end position="310"/>
    </location>
</feature>
<comment type="caution">
    <text evidence="10">The sequence shown here is derived from an EMBL/GenBank/DDBJ whole genome shotgun (WGS) entry which is preliminary data.</text>
</comment>
<keyword evidence="4" id="KW-0808">Transferase</keyword>
<dbReference type="GO" id="GO:0009103">
    <property type="term" value="P:lipopolysaccharide biosynthetic process"/>
    <property type="evidence" value="ECO:0007669"/>
    <property type="project" value="UniProtKB-ARBA"/>
</dbReference>
<dbReference type="EMBL" id="MGGF01000020">
    <property type="protein sequence ID" value="OGM21919.1"/>
    <property type="molecule type" value="Genomic_DNA"/>
</dbReference>
<keyword evidence="5 8" id="KW-0812">Transmembrane</keyword>
<evidence type="ECO:0000259" key="9">
    <source>
        <dbReference type="Pfam" id="PF13231"/>
    </source>
</evidence>
<keyword evidence="3" id="KW-0328">Glycosyltransferase</keyword>
<feature type="transmembrane region" description="Helical" evidence="8">
    <location>
        <begin position="198"/>
        <end position="216"/>
    </location>
</feature>
<feature type="transmembrane region" description="Helical" evidence="8">
    <location>
        <begin position="330"/>
        <end position="358"/>
    </location>
</feature>
<evidence type="ECO:0000256" key="7">
    <source>
        <dbReference type="ARBA" id="ARBA00023136"/>
    </source>
</evidence>
<dbReference type="PANTHER" id="PTHR33908:SF11">
    <property type="entry name" value="MEMBRANE PROTEIN"/>
    <property type="match status" value="1"/>
</dbReference>
<evidence type="ECO:0000256" key="1">
    <source>
        <dbReference type="ARBA" id="ARBA00004651"/>
    </source>
</evidence>
<feature type="transmembrane region" description="Helical" evidence="8">
    <location>
        <begin position="78"/>
        <end position="98"/>
    </location>
</feature>
<feature type="transmembrane region" description="Helical" evidence="8">
    <location>
        <begin position="104"/>
        <end position="122"/>
    </location>
</feature>